<evidence type="ECO:0000256" key="13">
    <source>
        <dbReference type="ARBA" id="ARBA00066586"/>
    </source>
</evidence>
<feature type="binding site" evidence="14">
    <location>
        <position position="429"/>
    </location>
    <ligand>
        <name>Fe cation</name>
        <dbReference type="ChEBI" id="CHEBI:24875"/>
        <note>catalytic</note>
    </ligand>
</feature>
<dbReference type="InterPro" id="IPR004574">
    <property type="entry name" value="Alkb"/>
</dbReference>
<comment type="catalytic activity">
    <reaction evidence="12">
        <text>an N(6)-methyl-2'-deoxyadenosine in DNA + 2-oxoglutarate + O2 = a 2'-deoxyadenosine in DNA + formaldehyde + succinate + CO2</text>
        <dbReference type="Rhea" id="RHEA:49524"/>
        <dbReference type="Rhea" id="RHEA-COMP:12418"/>
        <dbReference type="Rhea" id="RHEA-COMP:12419"/>
        <dbReference type="ChEBI" id="CHEBI:15379"/>
        <dbReference type="ChEBI" id="CHEBI:16526"/>
        <dbReference type="ChEBI" id="CHEBI:16810"/>
        <dbReference type="ChEBI" id="CHEBI:16842"/>
        <dbReference type="ChEBI" id="CHEBI:30031"/>
        <dbReference type="ChEBI" id="CHEBI:90615"/>
        <dbReference type="ChEBI" id="CHEBI:90616"/>
        <dbReference type="EC" id="1.14.11.51"/>
    </reaction>
    <physiologicalReaction direction="left-to-right" evidence="12">
        <dbReference type="Rhea" id="RHEA:49525"/>
    </physiologicalReaction>
</comment>
<dbReference type="GO" id="GO:0035513">
    <property type="term" value="P:oxidative RNA demethylation"/>
    <property type="evidence" value="ECO:0007669"/>
    <property type="project" value="TreeGrafter"/>
</dbReference>
<keyword evidence="8" id="KW-0560">Oxidoreductase</keyword>
<comment type="cofactor">
    <cofactor evidence="14">
        <name>Fe(2+)</name>
        <dbReference type="ChEBI" id="CHEBI:29033"/>
    </cofactor>
    <text evidence="14">Binds 1 Fe(2+) ion per subunit.</text>
</comment>
<evidence type="ECO:0000256" key="12">
    <source>
        <dbReference type="ARBA" id="ARBA00052047"/>
    </source>
</evidence>
<evidence type="ECO:0000256" key="10">
    <source>
        <dbReference type="ARBA" id="ARBA00023204"/>
    </source>
</evidence>
<evidence type="ECO:0000256" key="8">
    <source>
        <dbReference type="ARBA" id="ARBA00023002"/>
    </source>
</evidence>
<feature type="compositionally biased region" description="Basic and acidic residues" evidence="15">
    <location>
        <begin position="24"/>
        <end position="41"/>
    </location>
</feature>
<accession>A0A6J1B3G3</accession>
<sequence>MNRGRGRSTNGYSGRGGRSWRRGGYFDHGRSPVGAERHSGEDSCYYQEDGMSQSRGRHLQKTSPASGSSYSKHDNAPVFGYKPKKPFPDDTGLKWQNDPPEASDTSSAVLKDDFPSLSCQLGSEGSQPYEGRTQVEPLPVEETESCASLLHHDFSRRVNFSCLQDESEPSESYRKMSPQNSAGFGDSVHTECQVVVEPFDICLSKAGTPVMLKPSLLVKNREKRNEIKRSMEGQNGIVLRSGMVLLKKYLSLSDQVKIVKACRELGFGSGGFYQPGYRDGAKLQLKMMCLGKNWDPETGNYGDLRPNDCAVPPRIPHEFYLLVEKAIKDSHALLQQKAIASHVENILPWMSPNICIVNFYSASGRLGLHQDRDESLESLHKRLPVVSFSIGDSAEFLYGDQRDVDKAEKVELESGDVLIFGGNSRHIFHGVTAIKQNTAPRALMDETNLRPGRLNLTFREY</sequence>
<dbReference type="Gene3D" id="2.60.120.590">
    <property type="entry name" value="Alpha-ketoglutarate-dependent dioxygenase AlkB-like"/>
    <property type="match status" value="1"/>
</dbReference>
<keyword evidence="4" id="KW-0963">Cytoplasm</keyword>
<dbReference type="RefSeq" id="XP_021293825.1">
    <property type="nucleotide sequence ID" value="XM_021438150.1"/>
</dbReference>
<organism evidence="17 18">
    <name type="scientific">Herrania umbratica</name>
    <dbReference type="NCBI Taxonomy" id="108875"/>
    <lineage>
        <taxon>Eukaryota</taxon>
        <taxon>Viridiplantae</taxon>
        <taxon>Streptophyta</taxon>
        <taxon>Embryophyta</taxon>
        <taxon>Tracheophyta</taxon>
        <taxon>Spermatophyta</taxon>
        <taxon>Magnoliopsida</taxon>
        <taxon>eudicotyledons</taxon>
        <taxon>Gunneridae</taxon>
        <taxon>Pentapetalae</taxon>
        <taxon>rosids</taxon>
        <taxon>malvids</taxon>
        <taxon>Malvales</taxon>
        <taxon>Malvaceae</taxon>
        <taxon>Byttnerioideae</taxon>
        <taxon>Herrania</taxon>
    </lineage>
</organism>
<dbReference type="GeneID" id="110423786"/>
<keyword evidence="7" id="KW-0223">Dioxygenase</keyword>
<dbReference type="PROSITE" id="PS51471">
    <property type="entry name" value="FE2OG_OXY"/>
    <property type="match status" value="1"/>
</dbReference>
<proteinExistence type="inferred from homology"/>
<feature type="binding site" evidence="14">
    <location>
        <position position="369"/>
    </location>
    <ligand>
        <name>Fe cation</name>
        <dbReference type="ChEBI" id="CHEBI:24875"/>
        <note>catalytic</note>
    </ligand>
</feature>
<evidence type="ECO:0000256" key="7">
    <source>
        <dbReference type="ARBA" id="ARBA00022964"/>
    </source>
</evidence>
<dbReference type="PANTHER" id="PTHR16557">
    <property type="entry name" value="ALKYLATED DNA REPAIR PROTEIN ALKB-RELATED"/>
    <property type="match status" value="1"/>
</dbReference>
<dbReference type="PANTHER" id="PTHR16557:SF2">
    <property type="entry name" value="NUCLEIC ACID DIOXYGENASE ALKBH1"/>
    <property type="match status" value="1"/>
</dbReference>
<dbReference type="Pfam" id="PF13532">
    <property type="entry name" value="2OG-FeII_Oxy_2"/>
    <property type="match status" value="1"/>
</dbReference>
<evidence type="ECO:0000256" key="6">
    <source>
        <dbReference type="ARBA" id="ARBA00022763"/>
    </source>
</evidence>
<evidence type="ECO:0000256" key="14">
    <source>
        <dbReference type="PIRSR" id="PIRSR604574-2"/>
    </source>
</evidence>
<evidence type="ECO:0000256" key="11">
    <source>
        <dbReference type="ARBA" id="ARBA00023242"/>
    </source>
</evidence>
<keyword evidence="17" id="KW-1185">Reference proteome</keyword>
<evidence type="ECO:0000256" key="3">
    <source>
        <dbReference type="ARBA" id="ARBA00007879"/>
    </source>
</evidence>
<feature type="domain" description="Fe2OG dioxygenase" evidence="16">
    <location>
        <begin position="351"/>
        <end position="461"/>
    </location>
</feature>
<keyword evidence="10" id="KW-0234">DNA repair</keyword>
<dbReference type="Proteomes" id="UP000504621">
    <property type="component" value="Unplaced"/>
</dbReference>
<keyword evidence="5 14" id="KW-0479">Metal-binding</keyword>
<evidence type="ECO:0000313" key="17">
    <source>
        <dbReference type="Proteomes" id="UP000504621"/>
    </source>
</evidence>
<keyword evidence="9 14" id="KW-0408">Iron</keyword>
<keyword evidence="6" id="KW-0227">DNA damage</keyword>
<name>A0A6J1B3G3_9ROSI</name>
<keyword evidence="11" id="KW-0539">Nucleus</keyword>
<evidence type="ECO:0000313" key="18">
    <source>
        <dbReference type="RefSeq" id="XP_021293825.1"/>
    </source>
</evidence>
<feature type="compositionally biased region" description="Polar residues" evidence="15">
    <location>
        <begin position="61"/>
        <end position="70"/>
    </location>
</feature>
<dbReference type="GO" id="GO:0008198">
    <property type="term" value="F:ferrous iron binding"/>
    <property type="evidence" value="ECO:0007669"/>
    <property type="project" value="TreeGrafter"/>
</dbReference>
<evidence type="ECO:0000259" key="16">
    <source>
        <dbReference type="PROSITE" id="PS51471"/>
    </source>
</evidence>
<dbReference type="GO" id="GO:0035516">
    <property type="term" value="F:broad specificity oxidative DNA demethylase activity"/>
    <property type="evidence" value="ECO:0007669"/>
    <property type="project" value="TreeGrafter"/>
</dbReference>
<dbReference type="GO" id="GO:0005634">
    <property type="term" value="C:nucleus"/>
    <property type="evidence" value="ECO:0007669"/>
    <property type="project" value="UniProtKB-SubCell"/>
</dbReference>
<dbReference type="InterPro" id="IPR005123">
    <property type="entry name" value="Oxoglu/Fe-dep_dioxygenase_dom"/>
</dbReference>
<dbReference type="OrthoDB" id="6614653at2759"/>
<evidence type="ECO:0000256" key="2">
    <source>
        <dbReference type="ARBA" id="ARBA00004496"/>
    </source>
</evidence>
<dbReference type="EC" id="1.14.11.51" evidence="13"/>
<evidence type="ECO:0000256" key="4">
    <source>
        <dbReference type="ARBA" id="ARBA00022490"/>
    </source>
</evidence>
<dbReference type="AlphaFoldDB" id="A0A6J1B3G3"/>
<feature type="region of interest" description="Disordered" evidence="15">
    <location>
        <begin position="1"/>
        <end position="108"/>
    </location>
</feature>
<dbReference type="InterPro" id="IPR037151">
    <property type="entry name" value="AlkB-like_sf"/>
</dbReference>
<feature type="binding site" evidence="14">
    <location>
        <position position="371"/>
    </location>
    <ligand>
        <name>Fe cation</name>
        <dbReference type="ChEBI" id="CHEBI:24875"/>
        <note>catalytic</note>
    </ligand>
</feature>
<evidence type="ECO:0000256" key="15">
    <source>
        <dbReference type="SAM" id="MobiDB-lite"/>
    </source>
</evidence>
<comment type="similarity">
    <text evidence="3">Belongs to the alkB family.</text>
</comment>
<gene>
    <name evidence="18" type="primary">LOC110423786</name>
</gene>
<dbReference type="GO" id="GO:0006281">
    <property type="term" value="P:DNA repair"/>
    <property type="evidence" value="ECO:0007669"/>
    <property type="project" value="UniProtKB-KW"/>
</dbReference>
<dbReference type="GO" id="GO:0035515">
    <property type="term" value="F:oxidative RNA demethylase activity"/>
    <property type="evidence" value="ECO:0007669"/>
    <property type="project" value="TreeGrafter"/>
</dbReference>
<evidence type="ECO:0000256" key="1">
    <source>
        <dbReference type="ARBA" id="ARBA00004123"/>
    </source>
</evidence>
<dbReference type="FunFam" id="2.60.120.590:FF:000013">
    <property type="entry name" value="2-oxoglutarate-dependent dioxygenase family protein"/>
    <property type="match status" value="1"/>
</dbReference>
<dbReference type="InterPro" id="IPR027450">
    <property type="entry name" value="AlkB-like"/>
</dbReference>
<dbReference type="SUPFAM" id="SSF51197">
    <property type="entry name" value="Clavaminate synthase-like"/>
    <property type="match status" value="1"/>
</dbReference>
<reference evidence="18" key="1">
    <citation type="submission" date="2025-08" db="UniProtKB">
        <authorList>
            <consortium name="RefSeq"/>
        </authorList>
    </citation>
    <scope>IDENTIFICATION</scope>
    <source>
        <tissue evidence="18">Leaf</tissue>
    </source>
</reference>
<evidence type="ECO:0000256" key="9">
    <source>
        <dbReference type="ARBA" id="ARBA00023004"/>
    </source>
</evidence>
<dbReference type="GO" id="GO:0005737">
    <property type="term" value="C:cytoplasm"/>
    <property type="evidence" value="ECO:0007669"/>
    <property type="project" value="UniProtKB-SubCell"/>
</dbReference>
<comment type="subcellular location">
    <subcellularLocation>
        <location evidence="2">Cytoplasm</location>
    </subcellularLocation>
    <subcellularLocation>
        <location evidence="1">Nucleus</location>
    </subcellularLocation>
</comment>
<dbReference type="GO" id="GO:0141131">
    <property type="term" value="F:DNA N6-methyladenine demethylase activity"/>
    <property type="evidence" value="ECO:0007669"/>
    <property type="project" value="UniProtKB-EC"/>
</dbReference>
<evidence type="ECO:0000256" key="5">
    <source>
        <dbReference type="ARBA" id="ARBA00022723"/>
    </source>
</evidence>
<protein>
    <recommendedName>
        <fullName evidence="13">DNA N(6)-methyladenine demethylase</fullName>
        <ecNumber evidence="13">1.14.11.51</ecNumber>
    </recommendedName>
</protein>